<comment type="caution">
    <text evidence="10">The sequence shown here is derived from an EMBL/GenBank/DDBJ whole genome shotgun (WGS) entry which is preliminary data.</text>
</comment>
<comment type="cofactor">
    <cofactor evidence="1">
        <name>[4Fe-4S] cluster</name>
        <dbReference type="ChEBI" id="CHEBI:49883"/>
    </cofactor>
</comment>
<accession>A0ABR5VF59</accession>
<sequence length="439" mass="47988">MHRTNAPAPTIRLHSLGCRLNEAELEEWAEQFRRAGIQLAADDQGADLVVINTCAVTQEAVRKSRKLLRRAQRDNPHARLIVSGCLAALEAEALAGESGVDLVVSNADKDRLVEIAHATLALALMPESATAAGAEALFARGRQRAFVKVQDGCRYNCTFCITTRARGEERSRPIAQVVSAIERLVRQGVREVALTGVHLGGYGHDRGSDLGELIAAVLADTGIERLRLGSLEPWDLPEGFWQLFEDPRLMPHLHLPVQSGSDRVLRRMARRCKRDAFIELVAAGRAARPELNVTTDVIVGFPGEDEDDWRETLSLVETVGFGHIHAFAYSPRAGTLAATLPGRVDTATKRARSQALQQLAAASRAQLLHEQRGARLEVLCEQPPDPARALPGQGYTPNYLPVRFTAPPDPIDTNTLVEVEITGIDDDGEHLLGRAIRTR</sequence>
<dbReference type="PROSITE" id="PS51918">
    <property type="entry name" value="RADICAL_SAM"/>
    <property type="match status" value="1"/>
</dbReference>
<dbReference type="SFLD" id="SFLDS00029">
    <property type="entry name" value="Radical_SAM"/>
    <property type="match status" value="1"/>
</dbReference>
<evidence type="ECO:0000313" key="11">
    <source>
        <dbReference type="Proteomes" id="UP000075766"/>
    </source>
</evidence>
<dbReference type="EMBL" id="LSYU01000059">
    <property type="protein sequence ID" value="KXX64329.1"/>
    <property type="molecule type" value="Genomic_DNA"/>
</dbReference>
<dbReference type="InterPro" id="IPR007197">
    <property type="entry name" value="rSAM"/>
</dbReference>
<dbReference type="Pfam" id="PF00919">
    <property type="entry name" value="UPF0004"/>
    <property type="match status" value="1"/>
</dbReference>
<proteinExistence type="predicted"/>
<name>A0ABR5VF59_MARGR</name>
<gene>
    <name evidence="10" type="ORF">AY586_14065</name>
</gene>
<dbReference type="SFLD" id="SFLDG01082">
    <property type="entry name" value="B12-binding_domain_containing"/>
    <property type="match status" value="1"/>
</dbReference>
<evidence type="ECO:0000256" key="6">
    <source>
        <dbReference type="ARBA" id="ARBA00023004"/>
    </source>
</evidence>
<dbReference type="SMART" id="SM00729">
    <property type="entry name" value="Elp3"/>
    <property type="match status" value="1"/>
</dbReference>
<evidence type="ECO:0000256" key="4">
    <source>
        <dbReference type="ARBA" id="ARBA00022691"/>
    </source>
</evidence>
<evidence type="ECO:0000256" key="2">
    <source>
        <dbReference type="ARBA" id="ARBA00022485"/>
    </source>
</evidence>
<dbReference type="PANTHER" id="PTHR11918:SF45">
    <property type="entry name" value="THREONYLCARBAMOYLADENOSINE TRNA METHYLTHIOTRANSFERASE"/>
    <property type="match status" value="1"/>
</dbReference>
<dbReference type="PROSITE" id="PS51449">
    <property type="entry name" value="MTTASE_N"/>
    <property type="match status" value="1"/>
</dbReference>
<dbReference type="Pfam" id="PF04055">
    <property type="entry name" value="Radical_SAM"/>
    <property type="match status" value="1"/>
</dbReference>
<evidence type="ECO:0000256" key="5">
    <source>
        <dbReference type="ARBA" id="ARBA00022723"/>
    </source>
</evidence>
<reference evidence="10 11" key="1">
    <citation type="submission" date="2016-02" db="EMBL/GenBank/DDBJ databases">
        <title>Genome sequence of Marichromatium gracile YL-28, a purple sulfur bacterium.</title>
        <authorList>
            <person name="Zhao C."/>
            <person name="Hong X."/>
            <person name="Chen S."/>
            <person name="Yang S."/>
        </authorList>
    </citation>
    <scope>NUCLEOTIDE SEQUENCE [LARGE SCALE GENOMIC DNA]</scope>
    <source>
        <strain evidence="10 11">YL28</strain>
    </source>
</reference>
<dbReference type="InterPro" id="IPR005839">
    <property type="entry name" value="Methylthiotransferase"/>
</dbReference>
<dbReference type="NCBIfam" id="TIGR01579">
    <property type="entry name" value="MiaB-like-C"/>
    <property type="match status" value="1"/>
</dbReference>
<evidence type="ECO:0000313" key="10">
    <source>
        <dbReference type="EMBL" id="KXX64329.1"/>
    </source>
</evidence>
<dbReference type="InterPro" id="IPR006638">
    <property type="entry name" value="Elp3/MiaA/NifB-like_rSAM"/>
</dbReference>
<evidence type="ECO:0000256" key="3">
    <source>
        <dbReference type="ARBA" id="ARBA00022679"/>
    </source>
</evidence>
<evidence type="ECO:0000259" key="9">
    <source>
        <dbReference type="PROSITE" id="PS51918"/>
    </source>
</evidence>
<dbReference type="InterPro" id="IPR013848">
    <property type="entry name" value="Methylthiotransferase_N"/>
</dbReference>
<dbReference type="NCBIfam" id="TIGR00089">
    <property type="entry name" value="MiaB/RimO family radical SAM methylthiotransferase"/>
    <property type="match status" value="1"/>
</dbReference>
<keyword evidence="11" id="KW-1185">Reference proteome</keyword>
<feature type="domain" description="MTTase N-terminal" evidence="8">
    <location>
        <begin position="9"/>
        <end position="121"/>
    </location>
</feature>
<keyword evidence="3" id="KW-0808">Transferase</keyword>
<keyword evidence="5" id="KW-0479">Metal-binding</keyword>
<dbReference type="PANTHER" id="PTHR11918">
    <property type="entry name" value="RADICAL SAM PROTEINS"/>
    <property type="match status" value="1"/>
</dbReference>
<feature type="domain" description="Radical SAM core" evidence="9">
    <location>
        <begin position="139"/>
        <end position="366"/>
    </location>
</feature>
<dbReference type="Gene3D" id="3.80.30.20">
    <property type="entry name" value="tm_1862 like domain"/>
    <property type="match status" value="1"/>
</dbReference>
<keyword evidence="4" id="KW-0949">S-adenosyl-L-methionine</keyword>
<dbReference type="SFLD" id="SFLDG01061">
    <property type="entry name" value="methylthiotransferase"/>
    <property type="match status" value="1"/>
</dbReference>
<dbReference type="InterPro" id="IPR058240">
    <property type="entry name" value="rSAM_sf"/>
</dbReference>
<dbReference type="InterPro" id="IPR038135">
    <property type="entry name" value="Methylthiotransferase_N_sf"/>
</dbReference>
<dbReference type="CDD" id="cd01335">
    <property type="entry name" value="Radical_SAM"/>
    <property type="match status" value="1"/>
</dbReference>
<evidence type="ECO:0000256" key="7">
    <source>
        <dbReference type="ARBA" id="ARBA00023014"/>
    </source>
</evidence>
<evidence type="ECO:0000256" key="1">
    <source>
        <dbReference type="ARBA" id="ARBA00001966"/>
    </source>
</evidence>
<dbReference type="RefSeq" id="WP_062275668.1">
    <property type="nucleotide sequence ID" value="NZ_LSYU01000059.1"/>
</dbReference>
<dbReference type="InterPro" id="IPR023404">
    <property type="entry name" value="rSAM_horseshoe"/>
</dbReference>
<keyword evidence="7" id="KW-0411">Iron-sulfur</keyword>
<dbReference type="PROSITE" id="PS01278">
    <property type="entry name" value="MTTASE_RADICAL"/>
    <property type="match status" value="1"/>
</dbReference>
<dbReference type="InterPro" id="IPR020612">
    <property type="entry name" value="Methylthiotransferase_CS"/>
</dbReference>
<dbReference type="Proteomes" id="UP000075766">
    <property type="component" value="Unassembled WGS sequence"/>
</dbReference>
<organism evidence="10 11">
    <name type="scientific">Marichromatium gracile</name>
    <name type="common">Chromatium gracile</name>
    <dbReference type="NCBI Taxonomy" id="1048"/>
    <lineage>
        <taxon>Bacteria</taxon>
        <taxon>Pseudomonadati</taxon>
        <taxon>Pseudomonadota</taxon>
        <taxon>Gammaproteobacteria</taxon>
        <taxon>Chromatiales</taxon>
        <taxon>Chromatiaceae</taxon>
        <taxon>Marichromatium</taxon>
    </lineage>
</organism>
<dbReference type="InterPro" id="IPR006467">
    <property type="entry name" value="MiaB-like_bact"/>
</dbReference>
<dbReference type="SUPFAM" id="SSF102114">
    <property type="entry name" value="Radical SAM enzymes"/>
    <property type="match status" value="1"/>
</dbReference>
<evidence type="ECO:0000259" key="8">
    <source>
        <dbReference type="PROSITE" id="PS51449"/>
    </source>
</evidence>
<keyword evidence="6" id="KW-0408">Iron</keyword>
<dbReference type="Gene3D" id="3.40.50.12160">
    <property type="entry name" value="Methylthiotransferase, N-terminal domain"/>
    <property type="match status" value="1"/>
</dbReference>
<protein>
    <submittedName>
        <fullName evidence="10">tRNA (N(6)-L-threonylcarbamoyladenosine(37)-C(2))-methylthiotransferase MtaB</fullName>
    </submittedName>
</protein>
<keyword evidence="2" id="KW-0004">4Fe-4S</keyword>